<evidence type="ECO:0000313" key="1">
    <source>
        <dbReference type="EMBL" id="GAA0875975.1"/>
    </source>
</evidence>
<accession>A0ABN1MSK5</accession>
<dbReference type="EMBL" id="BAAAFH010000011">
    <property type="protein sequence ID" value="GAA0875975.1"/>
    <property type="molecule type" value="Genomic_DNA"/>
</dbReference>
<name>A0ABN1MSK5_9FLAO</name>
<sequence>MRNKIVLIIGIIFSLFGLSGANYSGCIKTHLIEFNLGEPDVFKVVPQDLGKMYPSLVIEDWKINEDDYIVVKSRAKNAIDETLSEYYILLGVMENDNNGHIVDTLKILTEEQLLKLKFSKNNSLVVKTQNSTIGKAYLFSDSRSSY</sequence>
<keyword evidence="2" id="KW-1185">Reference proteome</keyword>
<gene>
    <name evidence="1" type="ORF">GCM10009118_23840</name>
</gene>
<organism evidence="1 2">
    <name type="scientific">Wandonia haliotis</name>
    <dbReference type="NCBI Taxonomy" id="574963"/>
    <lineage>
        <taxon>Bacteria</taxon>
        <taxon>Pseudomonadati</taxon>
        <taxon>Bacteroidota</taxon>
        <taxon>Flavobacteriia</taxon>
        <taxon>Flavobacteriales</taxon>
        <taxon>Crocinitomicaceae</taxon>
        <taxon>Wandonia</taxon>
    </lineage>
</organism>
<evidence type="ECO:0000313" key="2">
    <source>
        <dbReference type="Proteomes" id="UP001501126"/>
    </source>
</evidence>
<proteinExistence type="predicted"/>
<comment type="caution">
    <text evidence="1">The sequence shown here is derived from an EMBL/GenBank/DDBJ whole genome shotgun (WGS) entry which is preliminary data.</text>
</comment>
<dbReference type="Proteomes" id="UP001501126">
    <property type="component" value="Unassembled WGS sequence"/>
</dbReference>
<dbReference type="RefSeq" id="WP_343787997.1">
    <property type="nucleotide sequence ID" value="NZ_BAAAFH010000011.1"/>
</dbReference>
<reference evidence="1 2" key="1">
    <citation type="journal article" date="2019" name="Int. J. Syst. Evol. Microbiol.">
        <title>The Global Catalogue of Microorganisms (GCM) 10K type strain sequencing project: providing services to taxonomists for standard genome sequencing and annotation.</title>
        <authorList>
            <consortium name="The Broad Institute Genomics Platform"/>
            <consortium name="The Broad Institute Genome Sequencing Center for Infectious Disease"/>
            <person name="Wu L."/>
            <person name="Ma J."/>
        </authorList>
    </citation>
    <scope>NUCLEOTIDE SEQUENCE [LARGE SCALE GENOMIC DNA]</scope>
    <source>
        <strain evidence="1 2">JCM 16083</strain>
    </source>
</reference>
<protein>
    <submittedName>
        <fullName evidence="1">Uncharacterized protein</fullName>
    </submittedName>
</protein>